<dbReference type="SMART" id="SM00278">
    <property type="entry name" value="HhH1"/>
    <property type="match status" value="4"/>
</dbReference>
<dbReference type="PANTHER" id="PTHR23389">
    <property type="entry name" value="CHROMOSOME TRANSMISSION FIDELITY FACTOR 18"/>
    <property type="match status" value="1"/>
</dbReference>
<keyword evidence="4 14" id="KW-0436">Ligase</keyword>
<evidence type="ECO:0000313" key="17">
    <source>
        <dbReference type="EMBL" id="CUX96242.1"/>
    </source>
</evidence>
<evidence type="ECO:0000256" key="7">
    <source>
        <dbReference type="ARBA" id="ARBA00022763"/>
    </source>
</evidence>
<dbReference type="GO" id="GO:0006281">
    <property type="term" value="P:DNA repair"/>
    <property type="evidence" value="ECO:0007669"/>
    <property type="project" value="UniProtKB-KW"/>
</dbReference>
<dbReference type="Gene3D" id="1.10.287.610">
    <property type="entry name" value="Helix hairpin bin"/>
    <property type="match status" value="1"/>
</dbReference>
<evidence type="ECO:0000256" key="3">
    <source>
        <dbReference type="ARBA" id="ARBA00013308"/>
    </source>
</evidence>
<dbReference type="RefSeq" id="WP_067498276.1">
    <property type="nucleotide sequence ID" value="NZ_LN999832.1"/>
</dbReference>
<keyword evidence="5 14" id="KW-0235">DNA replication</keyword>
<dbReference type="AlphaFoldDB" id="A0A143WR84"/>
<dbReference type="NCBIfam" id="NF005932">
    <property type="entry name" value="PRK07956.1"/>
    <property type="match status" value="1"/>
</dbReference>
<dbReference type="FunFam" id="1.10.150.20:FF:000007">
    <property type="entry name" value="DNA ligase"/>
    <property type="match status" value="1"/>
</dbReference>
<dbReference type="FunFam" id="2.40.50.140:FF:000012">
    <property type="entry name" value="DNA ligase"/>
    <property type="match status" value="1"/>
</dbReference>
<feature type="binding site" evidence="14">
    <location>
        <position position="113"/>
    </location>
    <ligand>
        <name>NAD(+)</name>
        <dbReference type="ChEBI" id="CHEBI:57540"/>
    </ligand>
</feature>
<comment type="similarity">
    <text evidence="13 14">Belongs to the NAD-dependent DNA ligase family. LigA subfamily.</text>
</comment>
<evidence type="ECO:0000256" key="14">
    <source>
        <dbReference type="HAMAP-Rule" id="MF_01588"/>
    </source>
</evidence>
<feature type="binding site" evidence="14">
    <location>
        <position position="291"/>
    </location>
    <ligand>
        <name>NAD(+)</name>
        <dbReference type="ChEBI" id="CHEBI:57540"/>
    </ligand>
</feature>
<feature type="binding site" evidence="14">
    <location>
        <position position="174"/>
    </location>
    <ligand>
        <name>NAD(+)</name>
        <dbReference type="ChEBI" id="CHEBI:57540"/>
    </ligand>
</feature>
<gene>
    <name evidence="14 17" type="primary">ligA</name>
    <name evidence="17" type="ORF">FVIR_GE00394</name>
</gene>
<comment type="catalytic activity">
    <reaction evidence="12 14 15">
        <text>NAD(+) + (deoxyribonucleotide)n-3'-hydroxyl + 5'-phospho-(deoxyribonucleotide)m = (deoxyribonucleotide)n+m + AMP + beta-nicotinamide D-nucleotide.</text>
        <dbReference type="EC" id="6.5.1.2"/>
    </reaction>
</comment>
<dbReference type="InterPro" id="IPR004149">
    <property type="entry name" value="Znf_DNAligase_C4"/>
</dbReference>
<evidence type="ECO:0000256" key="13">
    <source>
        <dbReference type="ARBA" id="ARBA00060881"/>
    </source>
</evidence>
<evidence type="ECO:0000256" key="5">
    <source>
        <dbReference type="ARBA" id="ARBA00022705"/>
    </source>
</evidence>
<dbReference type="InterPro" id="IPR003583">
    <property type="entry name" value="Hlx-hairpin-Hlx_DNA-bd_motif"/>
</dbReference>
<dbReference type="SUPFAM" id="SSF47781">
    <property type="entry name" value="RuvA domain 2-like"/>
    <property type="match status" value="1"/>
</dbReference>
<feature type="binding site" evidence="14">
    <location>
        <begin position="32"/>
        <end position="36"/>
    </location>
    <ligand>
        <name>NAD(+)</name>
        <dbReference type="ChEBI" id="CHEBI:57540"/>
    </ligand>
</feature>
<dbReference type="InterPro" id="IPR033136">
    <property type="entry name" value="DNA_ligase_CS"/>
</dbReference>
<evidence type="ECO:0000256" key="2">
    <source>
        <dbReference type="ARBA" id="ARBA00012722"/>
    </source>
</evidence>
<dbReference type="InterPro" id="IPR036420">
    <property type="entry name" value="BRCT_dom_sf"/>
</dbReference>
<dbReference type="InterPro" id="IPR041663">
    <property type="entry name" value="DisA/LigA_HHH"/>
</dbReference>
<dbReference type="InterPro" id="IPR004150">
    <property type="entry name" value="NAD_DNA_ligase_OB"/>
</dbReference>
<dbReference type="SMART" id="SM00532">
    <property type="entry name" value="LIGANc"/>
    <property type="match status" value="1"/>
</dbReference>
<dbReference type="Gene3D" id="3.40.50.10190">
    <property type="entry name" value="BRCT domain"/>
    <property type="match status" value="1"/>
</dbReference>
<dbReference type="GO" id="GO:0046872">
    <property type="term" value="F:metal ion binding"/>
    <property type="evidence" value="ECO:0007669"/>
    <property type="project" value="UniProtKB-KW"/>
</dbReference>
<dbReference type="CDD" id="cd17748">
    <property type="entry name" value="BRCT_DNA_ligase_like"/>
    <property type="match status" value="1"/>
</dbReference>
<dbReference type="Pfam" id="PF03119">
    <property type="entry name" value="DNA_ligase_ZBD"/>
    <property type="match status" value="1"/>
</dbReference>
<dbReference type="InterPro" id="IPR013840">
    <property type="entry name" value="DNAligase_N"/>
</dbReference>
<dbReference type="InterPro" id="IPR001357">
    <property type="entry name" value="BRCT_dom"/>
</dbReference>
<dbReference type="NCBIfam" id="TIGR00575">
    <property type="entry name" value="dnlj"/>
    <property type="match status" value="1"/>
</dbReference>
<dbReference type="Proteomes" id="UP000095665">
    <property type="component" value="Chromosome I"/>
</dbReference>
<feature type="binding site" evidence="14">
    <location>
        <position position="409"/>
    </location>
    <ligand>
        <name>Zn(2+)</name>
        <dbReference type="ChEBI" id="CHEBI:29105"/>
    </ligand>
</feature>
<keyword evidence="18" id="KW-1185">Reference proteome</keyword>
<comment type="cofactor">
    <cofactor evidence="14">
        <name>Mg(2+)</name>
        <dbReference type="ChEBI" id="CHEBI:18420"/>
    </cofactor>
    <cofactor evidence="14">
        <name>Mn(2+)</name>
        <dbReference type="ChEBI" id="CHEBI:29035"/>
    </cofactor>
</comment>
<dbReference type="OrthoDB" id="9759736at2"/>
<evidence type="ECO:0000256" key="10">
    <source>
        <dbReference type="ARBA" id="ARBA00023027"/>
    </source>
</evidence>
<dbReference type="PANTHER" id="PTHR23389:SF9">
    <property type="entry name" value="DNA LIGASE"/>
    <property type="match status" value="1"/>
</dbReference>
<evidence type="ECO:0000256" key="1">
    <source>
        <dbReference type="ARBA" id="ARBA00004067"/>
    </source>
</evidence>
<feature type="binding site" evidence="14">
    <location>
        <position position="315"/>
    </location>
    <ligand>
        <name>NAD(+)</name>
        <dbReference type="ChEBI" id="CHEBI:57540"/>
    </ligand>
</feature>
<reference evidence="18" key="1">
    <citation type="submission" date="2016-01" db="EMBL/GenBank/DDBJ databases">
        <authorList>
            <person name="Husnik F."/>
        </authorList>
    </citation>
    <scope>NUCLEOTIDE SEQUENCE [LARGE SCALE GENOMIC DNA]</scope>
</reference>
<evidence type="ECO:0000256" key="12">
    <source>
        <dbReference type="ARBA" id="ARBA00034005"/>
    </source>
</evidence>
<dbReference type="InterPro" id="IPR018239">
    <property type="entry name" value="DNA_ligase_AS"/>
</dbReference>
<name>A0A143WR84_9ENTR</name>
<dbReference type="GO" id="GO:0003911">
    <property type="term" value="F:DNA ligase (NAD+) activity"/>
    <property type="evidence" value="ECO:0007669"/>
    <property type="project" value="UniProtKB-UniRule"/>
</dbReference>
<dbReference type="HAMAP" id="MF_01588">
    <property type="entry name" value="DNA_ligase_A"/>
    <property type="match status" value="1"/>
</dbReference>
<evidence type="ECO:0000256" key="8">
    <source>
        <dbReference type="ARBA" id="ARBA00022833"/>
    </source>
</evidence>
<keyword evidence="8 14" id="KW-0862">Zinc</keyword>
<evidence type="ECO:0000256" key="6">
    <source>
        <dbReference type="ARBA" id="ARBA00022723"/>
    </source>
</evidence>
<comment type="caution">
    <text evidence="14">Lacks conserved residue(s) required for the propagation of feature annotation.</text>
</comment>
<evidence type="ECO:0000259" key="16">
    <source>
        <dbReference type="PROSITE" id="PS50172"/>
    </source>
</evidence>
<evidence type="ECO:0000256" key="4">
    <source>
        <dbReference type="ARBA" id="ARBA00022598"/>
    </source>
</evidence>
<dbReference type="EC" id="6.5.1.2" evidence="2 14"/>
<accession>A0A143WR84</accession>
<dbReference type="Gene3D" id="3.30.470.30">
    <property type="entry name" value="DNA ligase/mRNA capping enzyme"/>
    <property type="match status" value="1"/>
</dbReference>
<dbReference type="KEGG" id="ged:FVIR_GE00394"/>
<keyword evidence="11 14" id="KW-0234">DNA repair</keyword>
<dbReference type="PROSITE" id="PS50172">
    <property type="entry name" value="BRCT"/>
    <property type="match status" value="1"/>
</dbReference>
<dbReference type="Pfam" id="PF14520">
    <property type="entry name" value="HHH_5"/>
    <property type="match status" value="1"/>
</dbReference>
<dbReference type="FunFam" id="3.30.470.30:FF:000001">
    <property type="entry name" value="DNA ligase"/>
    <property type="match status" value="1"/>
</dbReference>
<protein>
    <recommendedName>
        <fullName evidence="3 14">DNA ligase</fullName>
        <ecNumber evidence="2 14">6.5.1.2</ecNumber>
    </recommendedName>
    <alternativeName>
        <fullName evidence="14">Polydeoxyribonucleotide synthase [NAD(+)]</fullName>
    </alternativeName>
</protein>
<dbReference type="InterPro" id="IPR010994">
    <property type="entry name" value="RuvA_2-like"/>
</dbReference>
<evidence type="ECO:0000256" key="9">
    <source>
        <dbReference type="ARBA" id="ARBA00022842"/>
    </source>
</evidence>
<evidence type="ECO:0000313" key="18">
    <source>
        <dbReference type="Proteomes" id="UP000095665"/>
    </source>
</evidence>
<keyword evidence="7 14" id="KW-0227">DNA damage</keyword>
<feature type="binding site" evidence="14">
    <location>
        <begin position="81"/>
        <end position="82"/>
    </location>
    <ligand>
        <name>NAD(+)</name>
        <dbReference type="ChEBI" id="CHEBI:57540"/>
    </ligand>
</feature>
<dbReference type="PROSITE" id="PS01056">
    <property type="entry name" value="DNA_LIGASE_N2"/>
    <property type="match status" value="1"/>
</dbReference>
<dbReference type="InterPro" id="IPR001679">
    <property type="entry name" value="DNA_ligase"/>
</dbReference>
<sequence length="686" mass="77740">MEQIEKRILKLRKQLQHWEYLYYSEATPEVTDSEYDLVMAELRMLEAKRPDLLTIDSPSQRIGGQAQKKFRRVHHDFPMLSLDNVFEEAGFLLFDKRVRKKLNHDKDITYCCELKLDGLAVSLLYDNGKLIRAATRGDGTIGEDITANVRTIRTIPLQLKDHGNLPKIMEIRGEVFMSKAGFLHLNETAKREGYKVFVNPRNAAAGSLRQLNPEITAKRPLMFYCYGVGLIKEGKLPKSHWECLQQLKAWELPVSNQICRCIGSVAVLNFYWKIKKLRSLLEFDIDGLVIKVDSLALQQHLGFTARSPRWAIAYKFPVQEQLTRVYNVEFQVGRTGVITPVARLEPILVSGVVISNATLHNINEIKRLRLMIEDTVIIRRAGDVIPKIVSVVISKRPATAKKISFPMQCPVCGSNVKQIENKPILRCTAGLICAAQQKKTLKHFVSRQALNISGIGDKIIDQLVERKLVKTPADLFRLNKKIFMQLDRIGPKLAQNLLETLEKSRKTTFSRFLYALGIQKVGKTIAENLATAYGMLDTLIAADINSLMGVKDIGNIVAIHIRNFFEETHNIKVIQDLLSPEININWTEPMVLPILTRDNPFFGKIIVLTGTLNNFSRDEIKDRLVTLGAKVRNSISTKTDLLIVGKTTGAKLAKAKQLNIPMIDETKMIYLLRGHLNAITEKQFNN</sequence>
<dbReference type="PIRSF" id="PIRSF001604">
    <property type="entry name" value="LigA"/>
    <property type="match status" value="1"/>
</dbReference>
<dbReference type="Pfam" id="PF03120">
    <property type="entry name" value="OB_DNA_ligase"/>
    <property type="match status" value="1"/>
</dbReference>
<keyword evidence="14" id="KW-0464">Manganese</keyword>
<dbReference type="PROSITE" id="PS01055">
    <property type="entry name" value="DNA_LIGASE_N1"/>
    <property type="match status" value="1"/>
</dbReference>
<dbReference type="Pfam" id="PF00533">
    <property type="entry name" value="BRCT"/>
    <property type="match status" value="1"/>
</dbReference>
<comment type="function">
    <text evidence="1 14">DNA ligase that catalyzes the formation of phosphodiester linkages between 5'-phosphoryl and 3'-hydroxyl groups in double-stranded DNA using NAD as a coenzyme and as the energy source for the reaction. It is essential for DNA replication and repair of damaged DNA.</text>
</comment>
<dbReference type="InterPro" id="IPR012340">
    <property type="entry name" value="NA-bd_OB-fold"/>
</dbReference>
<keyword evidence="10 14" id="KW-0520">NAD</keyword>
<dbReference type="SUPFAM" id="SSF56091">
    <property type="entry name" value="DNA ligase/mRNA capping enzyme, catalytic domain"/>
    <property type="match status" value="1"/>
</dbReference>
<feature type="binding site" evidence="14">
    <location>
        <position position="136"/>
    </location>
    <ligand>
        <name>NAD(+)</name>
        <dbReference type="ChEBI" id="CHEBI:57540"/>
    </ligand>
</feature>
<dbReference type="Pfam" id="PF12826">
    <property type="entry name" value="HHH_2"/>
    <property type="match status" value="1"/>
</dbReference>
<dbReference type="GO" id="GO:0006260">
    <property type="term" value="P:DNA replication"/>
    <property type="evidence" value="ECO:0007669"/>
    <property type="project" value="UniProtKB-KW"/>
</dbReference>
<evidence type="ECO:0000256" key="15">
    <source>
        <dbReference type="RuleBase" id="RU000618"/>
    </source>
</evidence>
<dbReference type="GO" id="GO:0003677">
    <property type="term" value="F:DNA binding"/>
    <property type="evidence" value="ECO:0007669"/>
    <property type="project" value="InterPro"/>
</dbReference>
<dbReference type="SMART" id="SM00292">
    <property type="entry name" value="BRCT"/>
    <property type="match status" value="1"/>
</dbReference>
<organism evidence="17 18">
    <name type="scientific">Candidatus Gullanella endobia</name>
    <dbReference type="NCBI Taxonomy" id="1070130"/>
    <lineage>
        <taxon>Bacteria</taxon>
        <taxon>Pseudomonadati</taxon>
        <taxon>Pseudomonadota</taxon>
        <taxon>Gammaproteobacteria</taxon>
        <taxon>Enterobacterales</taxon>
        <taxon>Enterobacteriaceae</taxon>
        <taxon>Candidatus Gullanella</taxon>
    </lineage>
</organism>
<dbReference type="Pfam" id="PF01653">
    <property type="entry name" value="DNA_ligase_aden"/>
    <property type="match status" value="1"/>
</dbReference>
<feature type="binding site" evidence="14">
    <location>
        <position position="433"/>
    </location>
    <ligand>
        <name>Zn(2+)</name>
        <dbReference type="ChEBI" id="CHEBI:29105"/>
    </ligand>
</feature>
<feature type="binding site" evidence="14">
    <location>
        <position position="412"/>
    </location>
    <ligand>
        <name>Zn(2+)</name>
        <dbReference type="ChEBI" id="CHEBI:29105"/>
    </ligand>
</feature>
<dbReference type="GO" id="GO:0005829">
    <property type="term" value="C:cytosol"/>
    <property type="evidence" value="ECO:0007669"/>
    <property type="project" value="TreeGrafter"/>
</dbReference>
<evidence type="ECO:0000256" key="11">
    <source>
        <dbReference type="ARBA" id="ARBA00023204"/>
    </source>
</evidence>
<proteinExistence type="inferred from homology"/>
<keyword evidence="9 14" id="KW-0460">Magnesium</keyword>
<dbReference type="CDD" id="cd00114">
    <property type="entry name" value="LIGANc"/>
    <property type="match status" value="1"/>
</dbReference>
<dbReference type="STRING" id="1070130.FVIR_GE00394"/>
<dbReference type="PATRIC" id="fig|1070130.3.peg.626"/>
<dbReference type="Gene3D" id="1.10.150.20">
    <property type="entry name" value="5' to 3' exonuclease, C-terminal subdomain"/>
    <property type="match status" value="2"/>
</dbReference>
<keyword evidence="6 14" id="KW-0479">Metal-binding</keyword>
<dbReference type="EMBL" id="LN999832">
    <property type="protein sequence ID" value="CUX96242.1"/>
    <property type="molecule type" value="Genomic_DNA"/>
</dbReference>
<dbReference type="SUPFAM" id="SSF52113">
    <property type="entry name" value="BRCT domain"/>
    <property type="match status" value="1"/>
</dbReference>
<dbReference type="Gene3D" id="6.20.10.30">
    <property type="match status" value="1"/>
</dbReference>
<feature type="domain" description="BRCT" evidence="16">
    <location>
        <begin position="596"/>
        <end position="665"/>
    </location>
</feature>
<dbReference type="Gene3D" id="2.40.50.140">
    <property type="entry name" value="Nucleic acid-binding proteins"/>
    <property type="match status" value="1"/>
</dbReference>
<feature type="active site" description="N6-AMP-lysine intermediate" evidence="14">
    <location>
        <position position="115"/>
    </location>
</feature>
<dbReference type="InterPro" id="IPR013839">
    <property type="entry name" value="DNAligase_adenylation"/>
</dbReference>
<dbReference type="SUPFAM" id="SSF50249">
    <property type="entry name" value="Nucleic acid-binding proteins"/>
    <property type="match status" value="1"/>
</dbReference>